<keyword evidence="2" id="KW-1185">Reference proteome</keyword>
<name>A0A6G4XNI0_9ACTN</name>
<protein>
    <submittedName>
        <fullName evidence="1">Uncharacterized protein</fullName>
    </submittedName>
</protein>
<dbReference type="Proteomes" id="UP000481109">
    <property type="component" value="Unassembled WGS sequence"/>
</dbReference>
<accession>A0A6G4XNI0</accession>
<organism evidence="1 2">
    <name type="scientific">Streptomyces mesophilus</name>
    <dbReference type="NCBI Taxonomy" id="1775132"/>
    <lineage>
        <taxon>Bacteria</taxon>
        <taxon>Bacillati</taxon>
        <taxon>Actinomycetota</taxon>
        <taxon>Actinomycetes</taxon>
        <taxon>Kitasatosporales</taxon>
        <taxon>Streptomycetaceae</taxon>
        <taxon>Streptomyces</taxon>
    </lineage>
</organism>
<evidence type="ECO:0000313" key="1">
    <source>
        <dbReference type="EMBL" id="NGO78988.1"/>
    </source>
</evidence>
<gene>
    <name evidence="1" type="ORF">G6045_25505</name>
</gene>
<reference evidence="1 2" key="1">
    <citation type="submission" date="2020-02" db="EMBL/GenBank/DDBJ databases">
        <title>Whole-genome analyses of novel actinobacteria.</title>
        <authorList>
            <person name="Sahin N."/>
            <person name="Tokatli A."/>
        </authorList>
    </citation>
    <scope>NUCLEOTIDE SEQUENCE [LARGE SCALE GENOMIC DNA]</scope>
    <source>
        <strain evidence="1 2">YC504</strain>
    </source>
</reference>
<dbReference type="RefSeq" id="WP_165334435.1">
    <property type="nucleotide sequence ID" value="NZ_JAAKZW010000127.1"/>
</dbReference>
<evidence type="ECO:0000313" key="2">
    <source>
        <dbReference type="Proteomes" id="UP000481109"/>
    </source>
</evidence>
<comment type="caution">
    <text evidence="1">The sequence shown here is derived from an EMBL/GenBank/DDBJ whole genome shotgun (WGS) entry which is preliminary data.</text>
</comment>
<proteinExistence type="predicted"/>
<dbReference type="EMBL" id="JAAKZW010000127">
    <property type="protein sequence ID" value="NGO78988.1"/>
    <property type="molecule type" value="Genomic_DNA"/>
</dbReference>
<sequence length="298" mass="33302">MSATALPPPTPPRPYRWVLSSYGGGRPDRTGELPRPPAHAADGTFGERYLDALVDCTAKVLARSGGADLCFFGRSLDGMYDLLSGALEPGDRDGRIDRLPLSCRHNRHWSPAQRLRFREHLAAVGLAPHALARRKRPIALVDVVSEGGSFTTVHEELAAWIEEAREPWPVIRRKLRYVGVTVRGKSSPNHDRWQQGLDWVRTLPAGHVVNVSLDPYIWSELADHEPKLTRWFPPERWLRDECTGVARHPNVAPALARARALVDAGRSREVRAELVRLMARDPGFATREVRALAGALRR</sequence>
<dbReference type="AlphaFoldDB" id="A0A6G4XNI0"/>